<organism evidence="2 3">
    <name type="scientific">Austropuccinia psidii MF-1</name>
    <dbReference type="NCBI Taxonomy" id="1389203"/>
    <lineage>
        <taxon>Eukaryota</taxon>
        <taxon>Fungi</taxon>
        <taxon>Dikarya</taxon>
        <taxon>Basidiomycota</taxon>
        <taxon>Pucciniomycotina</taxon>
        <taxon>Pucciniomycetes</taxon>
        <taxon>Pucciniales</taxon>
        <taxon>Sphaerophragmiaceae</taxon>
        <taxon>Austropuccinia</taxon>
    </lineage>
</organism>
<accession>A0A9Q3GF44</accession>
<evidence type="ECO:0000256" key="1">
    <source>
        <dbReference type="SAM" id="MobiDB-lite"/>
    </source>
</evidence>
<sequence length="167" mass="19634">MAQARDGGYILPEMDILRNYIEEELEVEVFIKWKLELSKSDGIKIKNITRFEDESWEEVIKKMKDIERKIKNTPAQEAHFNEVPKEVNQMKDVLDQLKELSGAVNPPKKVWKDKPNTQGSGLEPNEQPFRPRNTQAPLPEDYQPYVPAQLYLRPPLKCYYCFEMVIH</sequence>
<proteinExistence type="predicted"/>
<gene>
    <name evidence="2" type="ORF">O181_004546</name>
</gene>
<comment type="caution">
    <text evidence="2">The sequence shown here is derived from an EMBL/GenBank/DDBJ whole genome shotgun (WGS) entry which is preliminary data.</text>
</comment>
<protein>
    <submittedName>
        <fullName evidence="2">Uncharacterized protein</fullName>
    </submittedName>
</protein>
<feature type="region of interest" description="Disordered" evidence="1">
    <location>
        <begin position="105"/>
        <end position="141"/>
    </location>
</feature>
<dbReference type="EMBL" id="AVOT02000890">
    <property type="protein sequence ID" value="MBW0464831.1"/>
    <property type="molecule type" value="Genomic_DNA"/>
</dbReference>
<evidence type="ECO:0000313" key="2">
    <source>
        <dbReference type="EMBL" id="MBW0464831.1"/>
    </source>
</evidence>
<dbReference type="AlphaFoldDB" id="A0A9Q3GF44"/>
<evidence type="ECO:0000313" key="3">
    <source>
        <dbReference type="Proteomes" id="UP000765509"/>
    </source>
</evidence>
<dbReference type="Proteomes" id="UP000765509">
    <property type="component" value="Unassembled WGS sequence"/>
</dbReference>
<name>A0A9Q3GF44_9BASI</name>
<keyword evidence="3" id="KW-1185">Reference proteome</keyword>
<reference evidence="2" key="1">
    <citation type="submission" date="2021-03" db="EMBL/GenBank/DDBJ databases">
        <title>Draft genome sequence of rust myrtle Austropuccinia psidii MF-1, a brazilian biotype.</title>
        <authorList>
            <person name="Quecine M.C."/>
            <person name="Pachon D.M.R."/>
            <person name="Bonatelli M.L."/>
            <person name="Correr F.H."/>
            <person name="Franceschini L.M."/>
            <person name="Leite T.F."/>
            <person name="Margarido G.R.A."/>
            <person name="Almeida C.A."/>
            <person name="Ferrarezi J.A."/>
            <person name="Labate C.A."/>
        </authorList>
    </citation>
    <scope>NUCLEOTIDE SEQUENCE</scope>
    <source>
        <strain evidence="2">MF-1</strain>
    </source>
</reference>